<feature type="transmembrane region" description="Helical" evidence="1">
    <location>
        <begin position="5"/>
        <end position="21"/>
    </location>
</feature>
<dbReference type="OrthoDB" id="2353516at2"/>
<proteinExistence type="predicted"/>
<keyword evidence="3" id="KW-1185">Reference proteome</keyword>
<dbReference type="Proteomes" id="UP000219546">
    <property type="component" value="Unassembled WGS sequence"/>
</dbReference>
<feature type="transmembrane region" description="Helical" evidence="1">
    <location>
        <begin position="51"/>
        <end position="70"/>
    </location>
</feature>
<reference evidence="2 3" key="1">
    <citation type="submission" date="2017-08" db="EMBL/GenBank/DDBJ databases">
        <authorList>
            <person name="de Groot N.N."/>
        </authorList>
    </citation>
    <scope>NUCLEOTIDE SEQUENCE [LARGE SCALE GENOMIC DNA]</scope>
    <source>
        <strain evidence="2 3">JC228</strain>
    </source>
</reference>
<dbReference type="EMBL" id="OAOP01000002">
    <property type="protein sequence ID" value="SNX67935.1"/>
    <property type="molecule type" value="Genomic_DNA"/>
</dbReference>
<gene>
    <name evidence="2" type="ORF">SAMN05877753_102139</name>
</gene>
<dbReference type="RefSeq" id="WP_097157346.1">
    <property type="nucleotide sequence ID" value="NZ_JBEPMQ010000013.1"/>
</dbReference>
<feature type="transmembrane region" description="Helical" evidence="1">
    <location>
        <begin position="27"/>
        <end position="44"/>
    </location>
</feature>
<evidence type="ECO:0000313" key="3">
    <source>
        <dbReference type="Proteomes" id="UP000219546"/>
    </source>
</evidence>
<evidence type="ECO:0000256" key="1">
    <source>
        <dbReference type="SAM" id="Phobius"/>
    </source>
</evidence>
<keyword evidence="1" id="KW-0812">Transmembrane</keyword>
<dbReference type="AlphaFoldDB" id="A0A285CKP8"/>
<sequence length="80" mass="9391">MDRMYRVLGFWTGIFAIMFFLGDMVEISLLFFGQTAFFVFLGYLKLSERMYIYIFGAYLTVFFAGFTYYTTFMMTPGAGH</sequence>
<protein>
    <submittedName>
        <fullName evidence="2">Uncharacterized protein DUF2626</fullName>
    </submittedName>
</protein>
<name>A0A285CKP8_9BACI</name>
<dbReference type="Pfam" id="PF11117">
    <property type="entry name" value="DUF2626"/>
    <property type="match status" value="1"/>
</dbReference>
<keyword evidence="1" id="KW-1133">Transmembrane helix</keyword>
<evidence type="ECO:0000313" key="2">
    <source>
        <dbReference type="EMBL" id="SNX67935.1"/>
    </source>
</evidence>
<accession>A0A285CKP8</accession>
<keyword evidence="1" id="KW-0472">Membrane</keyword>
<organism evidence="2 3">
    <name type="scientific">Bacillus oleivorans</name>
    <dbReference type="NCBI Taxonomy" id="1448271"/>
    <lineage>
        <taxon>Bacteria</taxon>
        <taxon>Bacillati</taxon>
        <taxon>Bacillota</taxon>
        <taxon>Bacilli</taxon>
        <taxon>Bacillales</taxon>
        <taxon>Bacillaceae</taxon>
        <taxon>Bacillus</taxon>
    </lineage>
</organism>
<dbReference type="InterPro" id="IPR020254">
    <property type="entry name" value="DUF2626"/>
</dbReference>